<name>A0A5N5JNN0_9ROSI</name>
<evidence type="ECO:0000313" key="2">
    <source>
        <dbReference type="Proteomes" id="UP000326939"/>
    </source>
</evidence>
<keyword evidence="2" id="KW-1185">Reference proteome</keyword>
<gene>
    <name evidence="1" type="ORF">DKX38_024605</name>
</gene>
<proteinExistence type="predicted"/>
<dbReference type="AlphaFoldDB" id="A0A5N5JNN0"/>
<comment type="caution">
    <text evidence="1">The sequence shown here is derived from an EMBL/GenBank/DDBJ whole genome shotgun (WGS) entry which is preliminary data.</text>
</comment>
<reference evidence="2" key="1">
    <citation type="journal article" date="2019" name="Gigascience">
        <title>De novo genome assembly of the endangered Acer yangbiense, a plant species with extremely small populations endemic to Yunnan Province, China.</title>
        <authorList>
            <person name="Yang J."/>
            <person name="Wariss H.M."/>
            <person name="Tao L."/>
            <person name="Zhang R."/>
            <person name="Yun Q."/>
            <person name="Hollingsworth P."/>
            <person name="Dao Z."/>
            <person name="Luo G."/>
            <person name="Guo H."/>
            <person name="Ma Y."/>
            <person name="Sun W."/>
        </authorList>
    </citation>
    <scope>NUCLEOTIDE SEQUENCE [LARGE SCALE GENOMIC DNA]</scope>
    <source>
        <strain evidence="2">cv. br00</strain>
    </source>
</reference>
<accession>A0A5N5JNN0</accession>
<organism evidence="1 2">
    <name type="scientific">Salix brachista</name>
    <dbReference type="NCBI Taxonomy" id="2182728"/>
    <lineage>
        <taxon>Eukaryota</taxon>
        <taxon>Viridiplantae</taxon>
        <taxon>Streptophyta</taxon>
        <taxon>Embryophyta</taxon>
        <taxon>Tracheophyta</taxon>
        <taxon>Spermatophyta</taxon>
        <taxon>Magnoliopsida</taxon>
        <taxon>eudicotyledons</taxon>
        <taxon>Gunneridae</taxon>
        <taxon>Pentapetalae</taxon>
        <taxon>rosids</taxon>
        <taxon>fabids</taxon>
        <taxon>Malpighiales</taxon>
        <taxon>Salicaceae</taxon>
        <taxon>Saliceae</taxon>
        <taxon>Salix</taxon>
    </lineage>
</organism>
<sequence length="66" mass="7621">MKLLAKNQHGVEVHLCLKWLYSPFSIWAWALDGSKCHRTFHKFSRLNGLQTLDSIEMEISSCKKGT</sequence>
<dbReference type="EMBL" id="VDCV01000016">
    <property type="protein sequence ID" value="KAB5520286.1"/>
    <property type="molecule type" value="Genomic_DNA"/>
</dbReference>
<dbReference type="Proteomes" id="UP000326939">
    <property type="component" value="Chromosome 16"/>
</dbReference>
<protein>
    <submittedName>
        <fullName evidence="1">Uncharacterized protein</fullName>
    </submittedName>
</protein>
<evidence type="ECO:0000313" key="1">
    <source>
        <dbReference type="EMBL" id="KAB5520286.1"/>
    </source>
</evidence>